<gene>
    <name evidence="31" type="ORF">HPB48_021977</name>
</gene>
<evidence type="ECO:0000256" key="10">
    <source>
        <dbReference type="ARBA" id="ARBA00022475"/>
    </source>
</evidence>
<keyword evidence="9" id="KW-0813">Transport</keyword>
<evidence type="ECO:0000256" key="12">
    <source>
        <dbReference type="ARBA" id="ARBA00022679"/>
    </source>
</evidence>
<keyword evidence="18" id="KW-0333">Golgi apparatus</keyword>
<evidence type="ECO:0000256" key="28">
    <source>
        <dbReference type="SAM" id="MobiDB-lite"/>
    </source>
</evidence>
<dbReference type="GO" id="GO:0000139">
    <property type="term" value="C:Golgi membrane"/>
    <property type="evidence" value="ECO:0007669"/>
    <property type="project" value="UniProtKB-SubCell"/>
</dbReference>
<comment type="subcellular location">
    <subcellularLocation>
        <location evidence="3">Cell membrane</location>
        <topology evidence="3">Multi-pass membrane protein</topology>
    </subcellularLocation>
    <subcellularLocation>
        <location evidence="2">Endoplasmic reticulum membrane</location>
        <topology evidence="2">Single-pass type II membrane protein</topology>
    </subcellularLocation>
    <subcellularLocation>
        <location evidence="1">Golgi apparatus membrane</location>
        <topology evidence="1">Single-pass type II membrane protein</topology>
    </subcellularLocation>
</comment>
<evidence type="ECO:0000256" key="29">
    <source>
        <dbReference type="SAM" id="Phobius"/>
    </source>
</evidence>
<evidence type="ECO:0000256" key="5">
    <source>
        <dbReference type="ARBA" id="ARBA00005093"/>
    </source>
</evidence>
<dbReference type="Pfam" id="PF01822">
    <property type="entry name" value="WSC"/>
    <property type="match status" value="1"/>
</dbReference>
<evidence type="ECO:0000256" key="7">
    <source>
        <dbReference type="ARBA" id="ARBA00010195"/>
    </source>
</evidence>
<comment type="pathway">
    <text evidence="5">Glycan metabolism; heparan sulfate biosynthesis.</text>
</comment>
<dbReference type="InterPro" id="IPR002889">
    <property type="entry name" value="WSC_carb-bd"/>
</dbReference>
<comment type="catalytic activity">
    <reaction evidence="27">
        <text>UDP-alpha-D-xylose + L-seryl-[protein] = 3-O-(beta-D-xylosyl)-L-seryl-[protein] + UDP + H(+)</text>
        <dbReference type="Rhea" id="RHEA:50192"/>
        <dbReference type="Rhea" id="RHEA-COMP:9863"/>
        <dbReference type="Rhea" id="RHEA-COMP:12567"/>
        <dbReference type="ChEBI" id="CHEBI:15378"/>
        <dbReference type="ChEBI" id="CHEBI:29999"/>
        <dbReference type="ChEBI" id="CHEBI:57632"/>
        <dbReference type="ChEBI" id="CHEBI:58223"/>
        <dbReference type="ChEBI" id="CHEBI:132085"/>
        <dbReference type="EC" id="2.4.2.26"/>
    </reaction>
</comment>
<dbReference type="Pfam" id="PF04906">
    <property type="entry name" value="Tweety"/>
    <property type="match status" value="1"/>
</dbReference>
<feature type="transmembrane region" description="Helical" evidence="29">
    <location>
        <begin position="20"/>
        <end position="40"/>
    </location>
</feature>
<dbReference type="GO" id="GO:0015012">
    <property type="term" value="P:heparan sulfate proteoglycan biosynthetic process"/>
    <property type="evidence" value="ECO:0007669"/>
    <property type="project" value="TreeGrafter"/>
</dbReference>
<keyword evidence="12" id="KW-0808">Transferase</keyword>
<evidence type="ECO:0000256" key="17">
    <source>
        <dbReference type="ARBA" id="ARBA00022989"/>
    </source>
</evidence>
<keyword evidence="21" id="KW-1015">Disulfide bond</keyword>
<keyword evidence="13 29" id="KW-0812">Transmembrane</keyword>
<dbReference type="EC" id="2.4.2.26" evidence="8"/>
<feature type="region of interest" description="Disordered" evidence="28">
    <location>
        <begin position="1268"/>
        <end position="1319"/>
    </location>
</feature>
<dbReference type="GO" id="GO:0034707">
    <property type="term" value="C:chloride channel complex"/>
    <property type="evidence" value="ECO:0007669"/>
    <property type="project" value="UniProtKB-KW"/>
</dbReference>
<accession>A0A9J6FH59</accession>
<keyword evidence="19" id="KW-0406">Ion transport</keyword>
<evidence type="ECO:0000256" key="9">
    <source>
        <dbReference type="ARBA" id="ARBA00022448"/>
    </source>
</evidence>
<dbReference type="Proteomes" id="UP000821853">
    <property type="component" value="Unassembled WGS sequence"/>
</dbReference>
<dbReference type="Pfam" id="PF12529">
    <property type="entry name" value="Xylo_C"/>
    <property type="match status" value="1"/>
</dbReference>
<keyword evidence="16" id="KW-0735">Signal-anchor</keyword>
<dbReference type="InterPro" id="IPR006990">
    <property type="entry name" value="Tweety"/>
</dbReference>
<keyword evidence="14" id="KW-0479">Metal-binding</keyword>
<comment type="similarity">
    <text evidence="6">Belongs to the tweety family.</text>
</comment>
<evidence type="ECO:0000313" key="31">
    <source>
        <dbReference type="EMBL" id="KAH9365686.1"/>
    </source>
</evidence>
<dbReference type="InterPro" id="IPR024448">
    <property type="entry name" value="XylT_C"/>
</dbReference>
<feature type="compositionally biased region" description="Polar residues" evidence="28">
    <location>
        <begin position="61"/>
        <end position="74"/>
    </location>
</feature>
<evidence type="ECO:0000256" key="14">
    <source>
        <dbReference type="ARBA" id="ARBA00022723"/>
    </source>
</evidence>
<evidence type="ECO:0000256" key="20">
    <source>
        <dbReference type="ARBA" id="ARBA00023136"/>
    </source>
</evidence>
<dbReference type="InterPro" id="IPR043538">
    <property type="entry name" value="XYLT"/>
</dbReference>
<organism evidence="31 32">
    <name type="scientific">Haemaphysalis longicornis</name>
    <name type="common">Bush tick</name>
    <dbReference type="NCBI Taxonomy" id="44386"/>
    <lineage>
        <taxon>Eukaryota</taxon>
        <taxon>Metazoa</taxon>
        <taxon>Ecdysozoa</taxon>
        <taxon>Arthropoda</taxon>
        <taxon>Chelicerata</taxon>
        <taxon>Arachnida</taxon>
        <taxon>Acari</taxon>
        <taxon>Parasitiformes</taxon>
        <taxon>Ixodida</taxon>
        <taxon>Ixodoidea</taxon>
        <taxon>Ixodidae</taxon>
        <taxon>Haemaphysalinae</taxon>
        <taxon>Haemaphysalis</taxon>
    </lineage>
</organism>
<sequence length="1319" mass="146731">MAVSRVVTSQRWCRRHVPYFVVGVAILLVQIVLGYLFYLAPSSESDSRHLPVVRAGGGRTPDSQASNGREQSAQSDDEYNNDDDDGAQRHGESRRSGGAAVPSDLNGSPEVINWAQLGFQPECDIVEKDAVSAIQRATTTECKRELANVTCLVKRGMLYPSELPRSCDGSPGRVVGEHLGCFRDDKRSRLFERLASRTSSNSRRHCVGLCLRLGFPWAGLQYGTECFCSKTEPASNVTLPSRFCDMVCPADKNELCGGYLAMDVFATGLPTAGEITKREILWPLAPSSARSLKPARIAFLLSVNGRAVRQVLRLLQLLYHERHVFYIHVDARQEHMYRSLLSLESRYSNVRVARDRLATIWGGSSLLEMLLQGMAYLLREHPGWDYFVNLSETDYPIKSREELEKFLAANMGANFVKSHGQDTQRFIGKQALERTFHECGGRMWRLGPRTLPWGLRLDGGSDWVALHRDFCSYVALPAHRKDPLVQGLRALFRHTLLPAESFFHTVLQNSLFCRTVADQNLRLVNWKRRQGCQCQHRHVVDWCGCSPNVFRPDDWPRIQATRDRPVFFARKFESVVSRRVLDQVDLWVSESRPYTSVGPAVPPTGYWQSEYDSDDGAAPGDDKLTAYESLARLADRHLGSMCALPRNRTLCVDAVQLYFFGDQFQAISRPFQQGLLVSYEAGGVSFEAHLGPVGGWQPGSQGTAASPALARLRLISVGTDYDPKEQLVRDFARIMGPESSPGVLHSWHSGQSMAVTIVWVDPAKAAASAVNRGPRGPYIDHDLSRVEEHLGYSRETRDVLRAQSDDDARLVGRELEQWVDALTAQFWTFRVGCVGARSKTAAASLAATPNIATEQRRSAPGSTVTLPSRRSLGPCERDDGVARGLPGVDGGRPVPRGAARRYRFLPRQLHLRPQQQRLPREPGHPDCGAGLLAHLTLLAFLIFFLCRCCDSGLKKKRRLTPLKWTLALFALLCWSTQYLERSLGQNARDQLQGLTEALAGPMPEAAARNMLDRHLELIKGNLSVGAGRAQELHSRIGHLTLTPLPRVLHLVELFRWPATIGLLCVLILVCLLLLWGVIRHSRCLLILFSVLGLLSVVLCWVLVSLYLGICVAGSDFCLDPEPFLQKQSSGMVDTVVLNYYLHCRDDSSSPFVEPLREARAAVDGVQTLLGPFTQATQRYFPRKEVHSLLGQLGQELNGSQDALDHLGQLLDCRPAQPRVSPRHGRPLHGPAGTAFMLASALGGGLLFTVLIWVASHTWIHIRQRRPRDAVDEEDPFLPPSAVGAPRRSRDTPLLLSSLSPPSSTPPTPNCPQEWTYRKP</sequence>
<evidence type="ECO:0000256" key="6">
    <source>
        <dbReference type="ARBA" id="ARBA00009849"/>
    </source>
</evidence>
<feature type="compositionally biased region" description="Basic and acidic residues" evidence="28">
    <location>
        <begin position="86"/>
        <end position="95"/>
    </location>
</feature>
<keyword evidence="32" id="KW-1185">Reference proteome</keyword>
<dbReference type="GO" id="GO:0046872">
    <property type="term" value="F:metal ion binding"/>
    <property type="evidence" value="ECO:0007669"/>
    <property type="project" value="UniProtKB-KW"/>
</dbReference>
<feature type="transmembrane region" description="Helical" evidence="29">
    <location>
        <begin position="1234"/>
        <end position="1255"/>
    </location>
</feature>
<evidence type="ECO:0000259" key="30">
    <source>
        <dbReference type="PROSITE" id="PS51212"/>
    </source>
</evidence>
<dbReference type="PANTHER" id="PTHR46025">
    <property type="entry name" value="XYLOSYLTRANSFERASE OXT"/>
    <property type="match status" value="1"/>
</dbReference>
<dbReference type="PROSITE" id="PS51212">
    <property type="entry name" value="WSC"/>
    <property type="match status" value="1"/>
</dbReference>
<dbReference type="GO" id="GO:0005254">
    <property type="term" value="F:chloride channel activity"/>
    <property type="evidence" value="ECO:0007669"/>
    <property type="project" value="UniProtKB-KW"/>
</dbReference>
<name>A0A9J6FH59_HAELO</name>
<keyword evidence="20 29" id="KW-0472">Membrane</keyword>
<keyword evidence="11" id="KW-0328">Glycosyltransferase</keyword>
<keyword evidence="10" id="KW-1003">Cell membrane</keyword>
<evidence type="ECO:0000256" key="23">
    <source>
        <dbReference type="ARBA" id="ARBA00023180"/>
    </source>
</evidence>
<evidence type="ECO:0000256" key="3">
    <source>
        <dbReference type="ARBA" id="ARBA00004651"/>
    </source>
</evidence>
<comment type="pathway">
    <text evidence="4">Glycan metabolism; chondroitin sulfate biosynthesis.</text>
</comment>
<evidence type="ECO:0000256" key="19">
    <source>
        <dbReference type="ARBA" id="ARBA00023065"/>
    </source>
</evidence>
<feature type="compositionally biased region" description="Acidic residues" evidence="28">
    <location>
        <begin position="75"/>
        <end position="85"/>
    </location>
</feature>
<comment type="similarity">
    <text evidence="7">Belongs to the glycosyltransferase 14 family. XylT subfamily.</text>
</comment>
<comment type="caution">
    <text evidence="31">The sequence shown here is derived from an EMBL/GenBank/DDBJ whole genome shotgun (WGS) entry which is preliminary data.</text>
</comment>
<proteinExistence type="inferred from homology"/>
<evidence type="ECO:0000256" key="25">
    <source>
        <dbReference type="ARBA" id="ARBA00023303"/>
    </source>
</evidence>
<evidence type="ECO:0000256" key="27">
    <source>
        <dbReference type="ARBA" id="ARBA00047847"/>
    </source>
</evidence>
<protein>
    <recommendedName>
        <fullName evidence="8">protein xylosyltransferase</fullName>
        <ecNumber evidence="8">2.4.2.26</ecNumber>
    </recommendedName>
    <alternativeName>
        <fullName evidence="26">Peptide O-xylosyltransferase</fullName>
    </alternativeName>
</protein>
<evidence type="ECO:0000256" key="16">
    <source>
        <dbReference type="ARBA" id="ARBA00022968"/>
    </source>
</evidence>
<feature type="transmembrane region" description="Helical" evidence="29">
    <location>
        <begin position="1084"/>
        <end position="1109"/>
    </location>
</feature>
<keyword evidence="17 29" id="KW-1133">Transmembrane helix</keyword>
<dbReference type="GO" id="GO:0030158">
    <property type="term" value="F:protein xylosyltransferase activity"/>
    <property type="evidence" value="ECO:0007669"/>
    <property type="project" value="UniProtKB-EC"/>
</dbReference>
<dbReference type="InterPro" id="IPR003406">
    <property type="entry name" value="Glyco_trans_14"/>
</dbReference>
<evidence type="ECO:0000256" key="8">
    <source>
        <dbReference type="ARBA" id="ARBA00011972"/>
    </source>
</evidence>
<evidence type="ECO:0000256" key="11">
    <source>
        <dbReference type="ARBA" id="ARBA00022676"/>
    </source>
</evidence>
<dbReference type="GO" id="GO:0050650">
    <property type="term" value="P:chondroitin sulfate proteoglycan biosynthetic process"/>
    <property type="evidence" value="ECO:0007669"/>
    <property type="project" value="TreeGrafter"/>
</dbReference>
<evidence type="ECO:0000256" key="15">
    <source>
        <dbReference type="ARBA" id="ARBA00022824"/>
    </source>
</evidence>
<feature type="domain" description="WSC" evidence="30">
    <location>
        <begin position="175"/>
        <end position="268"/>
    </location>
</feature>
<dbReference type="GO" id="GO:0005886">
    <property type="term" value="C:plasma membrane"/>
    <property type="evidence" value="ECO:0007669"/>
    <property type="project" value="UniProtKB-SubCell"/>
</dbReference>
<keyword evidence="15" id="KW-0256">Endoplasmic reticulum</keyword>
<evidence type="ECO:0000256" key="2">
    <source>
        <dbReference type="ARBA" id="ARBA00004648"/>
    </source>
</evidence>
<keyword evidence="24" id="KW-0868">Chloride</keyword>
<evidence type="ECO:0000256" key="4">
    <source>
        <dbReference type="ARBA" id="ARBA00004840"/>
    </source>
</evidence>
<evidence type="ECO:0000256" key="21">
    <source>
        <dbReference type="ARBA" id="ARBA00023157"/>
    </source>
</evidence>
<dbReference type="EMBL" id="JABSTR010000003">
    <property type="protein sequence ID" value="KAH9365686.1"/>
    <property type="molecule type" value="Genomic_DNA"/>
</dbReference>
<feature type="region of interest" description="Disordered" evidence="28">
    <location>
        <begin position="48"/>
        <end position="107"/>
    </location>
</feature>
<evidence type="ECO:0000313" key="32">
    <source>
        <dbReference type="Proteomes" id="UP000821853"/>
    </source>
</evidence>
<dbReference type="OrthoDB" id="2019572at2759"/>
<dbReference type="PANTHER" id="PTHR46025:SF3">
    <property type="entry name" value="XYLOSYLTRANSFERASE OXT"/>
    <property type="match status" value="1"/>
</dbReference>
<feature type="compositionally biased region" description="Low complexity" evidence="28">
    <location>
        <begin position="1291"/>
        <end position="1301"/>
    </location>
</feature>
<dbReference type="OMA" id="CKRELAN"/>
<dbReference type="Pfam" id="PF02485">
    <property type="entry name" value="Branch"/>
    <property type="match status" value="1"/>
</dbReference>
<evidence type="ECO:0000256" key="24">
    <source>
        <dbReference type="ARBA" id="ARBA00023214"/>
    </source>
</evidence>
<evidence type="ECO:0000256" key="18">
    <source>
        <dbReference type="ARBA" id="ARBA00023034"/>
    </source>
</evidence>
<reference evidence="31 32" key="1">
    <citation type="journal article" date="2020" name="Cell">
        <title>Large-Scale Comparative Analyses of Tick Genomes Elucidate Their Genetic Diversity and Vector Capacities.</title>
        <authorList>
            <consortium name="Tick Genome and Microbiome Consortium (TIGMIC)"/>
            <person name="Jia N."/>
            <person name="Wang J."/>
            <person name="Shi W."/>
            <person name="Du L."/>
            <person name="Sun Y."/>
            <person name="Zhan W."/>
            <person name="Jiang J.F."/>
            <person name="Wang Q."/>
            <person name="Zhang B."/>
            <person name="Ji P."/>
            <person name="Bell-Sakyi L."/>
            <person name="Cui X.M."/>
            <person name="Yuan T.T."/>
            <person name="Jiang B.G."/>
            <person name="Yang W.F."/>
            <person name="Lam T.T."/>
            <person name="Chang Q.C."/>
            <person name="Ding S.J."/>
            <person name="Wang X.J."/>
            <person name="Zhu J.G."/>
            <person name="Ruan X.D."/>
            <person name="Zhao L."/>
            <person name="Wei J.T."/>
            <person name="Ye R.Z."/>
            <person name="Que T.C."/>
            <person name="Du C.H."/>
            <person name="Zhou Y.H."/>
            <person name="Cheng J.X."/>
            <person name="Dai P.F."/>
            <person name="Guo W.B."/>
            <person name="Han X.H."/>
            <person name="Huang E.J."/>
            <person name="Li L.F."/>
            <person name="Wei W."/>
            <person name="Gao Y.C."/>
            <person name="Liu J.Z."/>
            <person name="Shao H.Z."/>
            <person name="Wang X."/>
            <person name="Wang C.C."/>
            <person name="Yang T.C."/>
            <person name="Huo Q.B."/>
            <person name="Li W."/>
            <person name="Chen H.Y."/>
            <person name="Chen S.E."/>
            <person name="Zhou L.G."/>
            <person name="Ni X.B."/>
            <person name="Tian J.H."/>
            <person name="Sheng Y."/>
            <person name="Liu T."/>
            <person name="Pan Y.S."/>
            <person name="Xia L.Y."/>
            <person name="Li J."/>
            <person name="Zhao F."/>
            <person name="Cao W.C."/>
        </authorList>
    </citation>
    <scope>NUCLEOTIDE SEQUENCE [LARGE SCALE GENOMIC DNA]</scope>
    <source>
        <strain evidence="31">HaeL-2018</strain>
    </source>
</reference>
<feature type="transmembrane region" description="Helical" evidence="29">
    <location>
        <begin position="1054"/>
        <end position="1077"/>
    </location>
</feature>
<keyword evidence="22" id="KW-0869">Chloride channel</keyword>
<evidence type="ECO:0000256" key="1">
    <source>
        <dbReference type="ARBA" id="ARBA00004323"/>
    </source>
</evidence>
<dbReference type="SMART" id="SM00321">
    <property type="entry name" value="WSC"/>
    <property type="match status" value="1"/>
</dbReference>
<evidence type="ECO:0000256" key="13">
    <source>
        <dbReference type="ARBA" id="ARBA00022692"/>
    </source>
</evidence>
<dbReference type="GO" id="GO:0005789">
    <property type="term" value="C:endoplasmic reticulum membrane"/>
    <property type="evidence" value="ECO:0007669"/>
    <property type="project" value="UniProtKB-SubCell"/>
</dbReference>
<dbReference type="VEuPathDB" id="VectorBase:HLOH_054223"/>
<evidence type="ECO:0000256" key="22">
    <source>
        <dbReference type="ARBA" id="ARBA00023173"/>
    </source>
</evidence>
<keyword evidence="23" id="KW-0325">Glycoprotein</keyword>
<keyword evidence="25" id="KW-0407">Ion channel</keyword>
<evidence type="ECO:0000256" key="26">
    <source>
        <dbReference type="ARBA" id="ARBA00042865"/>
    </source>
</evidence>